<feature type="signal peptide" evidence="1">
    <location>
        <begin position="1"/>
        <end position="45"/>
    </location>
</feature>
<evidence type="ECO:0000313" key="3">
    <source>
        <dbReference type="WBParaSite" id="L893_g27024.t1"/>
    </source>
</evidence>
<keyword evidence="2" id="KW-1185">Reference proteome</keyword>
<organism evidence="2 3">
    <name type="scientific">Steinernema glaseri</name>
    <dbReference type="NCBI Taxonomy" id="37863"/>
    <lineage>
        <taxon>Eukaryota</taxon>
        <taxon>Metazoa</taxon>
        <taxon>Ecdysozoa</taxon>
        <taxon>Nematoda</taxon>
        <taxon>Chromadorea</taxon>
        <taxon>Rhabditida</taxon>
        <taxon>Tylenchina</taxon>
        <taxon>Panagrolaimomorpha</taxon>
        <taxon>Strongyloidoidea</taxon>
        <taxon>Steinernematidae</taxon>
        <taxon>Steinernema</taxon>
    </lineage>
</organism>
<dbReference type="Proteomes" id="UP000095287">
    <property type="component" value="Unplaced"/>
</dbReference>
<evidence type="ECO:0000256" key="1">
    <source>
        <dbReference type="SAM" id="SignalP"/>
    </source>
</evidence>
<dbReference type="WBParaSite" id="L893_g27024.t1">
    <property type="protein sequence ID" value="L893_g27024.t1"/>
    <property type="gene ID" value="L893_g27024"/>
</dbReference>
<sequence>MATPNFGPCGKEVQSLKPSISISRMRIQLLSLVFLALLLVGPVAAHYDDCYEQFAYMLSGNKCEDGYHPTVDPDTIEPESTFTCCRFKKVCIEIVVSFTAGVTQECPNGYYENWTVFPLMQCCENYHEGM</sequence>
<protein>
    <submittedName>
        <fullName evidence="3">SVWC domain-containing protein</fullName>
    </submittedName>
</protein>
<reference evidence="3" key="1">
    <citation type="submission" date="2016-11" db="UniProtKB">
        <authorList>
            <consortium name="WormBaseParasite"/>
        </authorList>
    </citation>
    <scope>IDENTIFICATION</scope>
</reference>
<feature type="chain" id="PRO_5009313562" evidence="1">
    <location>
        <begin position="46"/>
        <end position="130"/>
    </location>
</feature>
<keyword evidence="1" id="KW-0732">Signal</keyword>
<evidence type="ECO:0000313" key="2">
    <source>
        <dbReference type="Proteomes" id="UP000095287"/>
    </source>
</evidence>
<proteinExistence type="predicted"/>
<accession>A0A1I7ZK89</accession>
<name>A0A1I7ZK89_9BILA</name>
<dbReference type="AlphaFoldDB" id="A0A1I7ZK89"/>